<keyword evidence="8" id="KW-1185">Reference proteome</keyword>
<feature type="region of interest" description="Disordered" evidence="3">
    <location>
        <begin position="721"/>
        <end position="758"/>
    </location>
</feature>
<accession>A0A0K6GEL9</accession>
<dbReference type="SUPFAM" id="SSF51735">
    <property type="entry name" value="NAD(P)-binding Rossmann-fold domains"/>
    <property type="match status" value="1"/>
</dbReference>
<keyword evidence="4" id="KW-1133">Transmembrane helix</keyword>
<feature type="domain" description="NAD-dependent epimerase/dehydratase" evidence="5">
    <location>
        <begin position="48"/>
        <end position="247"/>
    </location>
</feature>
<protein>
    <submittedName>
        <fullName evidence="7">Uncharacterized oxidoreductase YDR541C [Saccharomyces cerevisiae S288c]</fullName>
    </submittedName>
</protein>
<keyword evidence="1" id="KW-0560">Oxidoreductase</keyword>
<feature type="region of interest" description="Disordered" evidence="3">
    <location>
        <begin position="867"/>
        <end position="894"/>
    </location>
</feature>
<feature type="region of interest" description="Disordered" evidence="3">
    <location>
        <begin position="333"/>
        <end position="353"/>
    </location>
</feature>
<evidence type="ECO:0000259" key="5">
    <source>
        <dbReference type="Pfam" id="PF01370"/>
    </source>
</evidence>
<feature type="transmembrane region" description="Helical" evidence="4">
    <location>
        <begin position="472"/>
        <end position="491"/>
    </location>
</feature>
<dbReference type="InterPro" id="IPR036291">
    <property type="entry name" value="NAD(P)-bd_dom_sf"/>
</dbReference>
<dbReference type="Pfam" id="PF01370">
    <property type="entry name" value="Epimerase"/>
    <property type="match status" value="1"/>
</dbReference>
<feature type="transmembrane region" description="Helical" evidence="4">
    <location>
        <begin position="556"/>
        <end position="574"/>
    </location>
</feature>
<evidence type="ECO:0000313" key="7">
    <source>
        <dbReference type="EMBL" id="CUA77037.1"/>
    </source>
</evidence>
<dbReference type="InterPro" id="IPR050425">
    <property type="entry name" value="NAD(P)_dehydrat-like"/>
</dbReference>
<feature type="transmembrane region" description="Helical" evidence="4">
    <location>
        <begin position="525"/>
        <end position="550"/>
    </location>
</feature>
<feature type="domain" description="DUF6535" evidence="6">
    <location>
        <begin position="376"/>
        <end position="551"/>
    </location>
</feature>
<evidence type="ECO:0000256" key="4">
    <source>
        <dbReference type="SAM" id="Phobius"/>
    </source>
</evidence>
<evidence type="ECO:0000256" key="1">
    <source>
        <dbReference type="ARBA" id="ARBA00023002"/>
    </source>
</evidence>
<dbReference type="EMBL" id="CYGV01001756">
    <property type="protein sequence ID" value="CUA77037.1"/>
    <property type="molecule type" value="Genomic_DNA"/>
</dbReference>
<evidence type="ECO:0000313" key="8">
    <source>
        <dbReference type="Proteomes" id="UP000044841"/>
    </source>
</evidence>
<keyword evidence="4" id="KW-0472">Membrane</keyword>
<evidence type="ECO:0000256" key="2">
    <source>
        <dbReference type="ARBA" id="ARBA00023445"/>
    </source>
</evidence>
<dbReference type="GO" id="GO:0016616">
    <property type="term" value="F:oxidoreductase activity, acting on the CH-OH group of donors, NAD or NADP as acceptor"/>
    <property type="evidence" value="ECO:0007669"/>
    <property type="project" value="TreeGrafter"/>
</dbReference>
<organism evidence="7 8">
    <name type="scientific">Rhizoctonia solani</name>
    <dbReference type="NCBI Taxonomy" id="456999"/>
    <lineage>
        <taxon>Eukaryota</taxon>
        <taxon>Fungi</taxon>
        <taxon>Dikarya</taxon>
        <taxon>Basidiomycota</taxon>
        <taxon>Agaricomycotina</taxon>
        <taxon>Agaricomycetes</taxon>
        <taxon>Cantharellales</taxon>
        <taxon>Ceratobasidiaceae</taxon>
        <taxon>Rhizoctonia</taxon>
    </lineage>
</organism>
<name>A0A0K6GEL9_9AGAM</name>
<gene>
    <name evidence="7" type="ORF">RSOLAG22IIIB_06474</name>
</gene>
<dbReference type="InterPro" id="IPR001509">
    <property type="entry name" value="Epimerase_deHydtase"/>
</dbReference>
<evidence type="ECO:0000259" key="6">
    <source>
        <dbReference type="Pfam" id="PF20153"/>
    </source>
</evidence>
<comment type="similarity">
    <text evidence="2">Belongs to the NAD(P)-dependent epimerase/dehydratase family. Dihydroflavonol-4-reductase subfamily.</text>
</comment>
<feature type="compositionally biased region" description="Polar residues" evidence="3">
    <location>
        <begin position="872"/>
        <end position="894"/>
    </location>
</feature>
<evidence type="ECO:0000256" key="3">
    <source>
        <dbReference type="SAM" id="MobiDB-lite"/>
    </source>
</evidence>
<proteinExistence type="inferred from homology"/>
<dbReference type="PANTHER" id="PTHR10366:SF564">
    <property type="entry name" value="STEROL-4-ALPHA-CARBOXYLATE 3-DEHYDROGENASE, DECARBOXYLATING"/>
    <property type="match status" value="1"/>
</dbReference>
<dbReference type="Pfam" id="PF20153">
    <property type="entry name" value="DUF6535"/>
    <property type="match status" value="1"/>
</dbReference>
<feature type="compositionally biased region" description="Low complexity" evidence="3">
    <location>
        <begin position="743"/>
        <end position="758"/>
    </location>
</feature>
<dbReference type="Gene3D" id="3.40.50.720">
    <property type="entry name" value="NAD(P)-binding Rossmann-like Domain"/>
    <property type="match status" value="1"/>
</dbReference>
<dbReference type="InterPro" id="IPR045338">
    <property type="entry name" value="DUF6535"/>
</dbReference>
<dbReference type="PANTHER" id="PTHR10366">
    <property type="entry name" value="NAD DEPENDENT EPIMERASE/DEHYDRATASE"/>
    <property type="match status" value="1"/>
</dbReference>
<feature type="transmembrane region" description="Helical" evidence="4">
    <location>
        <begin position="398"/>
        <end position="416"/>
    </location>
</feature>
<keyword evidence="4" id="KW-0812">Transmembrane</keyword>
<dbReference type="Proteomes" id="UP000044841">
    <property type="component" value="Unassembled WGS sequence"/>
</dbReference>
<sequence>MPSIAAPATVLVTVGANGGTVRSPSKGDYLSKVFKDYGEGFVYYVVEDMIKPGAFHDAVKGVQAVIHTASPAVADIDDPQDLIQPALGGTLELINGINICGSEVKRLVLTSSGSAITDPTKPAGTIYADDDWNTWSIKQVEEKGRDAGWDKYRASKVLAEQAAWEEAKKQNRWDMVAIHPLITLGPIIHDVSEASKLNTSIARLYNILSAKEEDLNSEVLSVPDLNFGDVRDVALAHLRAVEYEKAGSERFIVCNGAYTWQDALDTLPVQYCRPLGMPGSGKSVKHTVFDSTKAQKMLDLSLRSFKETINDTAFELHSRGWLLIRSESAQSPAAKPDIPSLQDCEGQNSQTMWGKPQNRLAADRLGEELHPDSTIWQLYQEESKDHDKSLVEDRDKSLDVLLIYAGLFSSILAGFVMDSKNLLQQDTAAISLDILLILARSQQFLSSNSSQPGPPIEYPSFTPMPSARLINILWFLALVISLSTALMAMLAKEWLHNFISHTPASPHAHALLHQERLRALKDAHALGIIDSLPTVLHLALLLFSVGLVIYLGQLDYIVTAPVAIFLIGTFLICAKTTHLGSVKEFHPFVTPVSRYFYRKKFPNWETRADDMSRETRDKDKTTFRELRALDWLANHARDPAIKKCVYQALAGLRAPKIAVNSSEDEMPEYHKLLSDMYDTALSRLSDFSFTKDPRFSTRRCVSISKHISAFPRLARLLNATKGPNRTTKKQGRIIDGHTDGCHSSLTVQTSQSSTSSSELVKKTLDHITKLWDPETRTPPYLTADAHSLIVRAKLLLIKDLIKALDLESEKNKDETIQKTRRHYSRALFRTGIQLTSYSNNRVNISAPVLCDLLTTLKETFESDTLCPDGGPMSTNYYPNPPKSTTNPQNSAPEASQLDQITLWTTIAGSSGTIHVRPTRIGDVDGLVVGLLQIIGRHGIRESYEVAIAARDALHVVARKLLLQWLATMKASNPAEVEVVANELDQLLRKWEPSRGEPRSMEPYSQSNITTIRDLLMLAQIGAMCAGCVGSYMSNLSFEALRALCQISKKPSGRVEFTELMTSTDSPPVYHDTIKDIAAQIIKNHESALFGQEMIDQFLRLLFPEPVEHPRRERQKDLDVLVCTHKECYFQILELWCLYSGTGLTKEFQRFMKEFEDRCLCQSPLASLCTLGDNTSDDNINRLLEVGDKNQYTSTLVGYFMTWIKAAFDYEHVKQSSKWVPWPKNCSFRHFRNVVAFVLKHDPPKYLQQPFLASFLNASIIYIRSSPEQIPKDEIQSILNQLCDDSIIHCIENSILSREWAKYFKGITPGASTSTVSTEDLNSPKTAILERITDVRAEILASHEKKYGSL</sequence>
<reference evidence="7 8" key="1">
    <citation type="submission" date="2015-07" db="EMBL/GenBank/DDBJ databases">
        <authorList>
            <person name="Noorani M."/>
        </authorList>
    </citation>
    <scope>NUCLEOTIDE SEQUENCE [LARGE SCALE GENOMIC DNA]</scope>
    <source>
        <strain evidence="7">BBA 69670</strain>
    </source>
</reference>